<evidence type="ECO:0000256" key="1">
    <source>
        <dbReference type="ARBA" id="ARBA00022729"/>
    </source>
</evidence>
<evidence type="ECO:0000313" key="4">
    <source>
        <dbReference type="EMBL" id="SFN42815.1"/>
    </source>
</evidence>
<sequence length="606" mass="66972">MKKILAIILSLGTIMIFGQESCAFDRVQQELERKDPEVRKSREEAEAHLLKMNAKEYLNKIGATSKNGLYTGQVYEIPVVIHVIESSDPSNASLVRTDAQIQEWIENSNKVFATTYGNGYYPEGPGNDGGNVIPFKLVMAKRTPQCASTNGIIRYNGSSIQGYDTYGVRSSGPSGPNGPNENTIKNMVPHWPESSYFNIYLVIGIDGDKGHNGVLGWAYYPSNPNSTYDSFMKVSGIGNPYIFTHELGHAFGLDHVFSGTSAISSSPQASHCPDNSDCTINNDKVCDTEPTANLLYVSPFPSNTNINPCTGSPYQGIQYNVMNYTARPRKFTAGQRERAIAMFMQYRSNLTRSLAGTASPVPTLLASACKPTGITNPANQSMGPTRVQLGNIDNASDAFWTYSNGHYYADYSLQNCFKREVFTDISVNSNQLKISFVGNSQYIRAWIDYNNNGIFEDSELIGASPNRLNAGQSPYVINFTPPVTATRDTYLRMRVIADRNQKTPCENLTNGQTEDYSVRIPGATLNTIETNKAANAVHYSPDNNSLILVSSNSQKFGSYEIYDISGKMIQKGKSETSKIILNFYHKGTYVLTFVENGRKVSKKFIQ</sequence>
<organism evidence="4 5">
    <name type="scientific">Chryseobacterium oleae</name>
    <dbReference type="NCBI Taxonomy" id="491207"/>
    <lineage>
        <taxon>Bacteria</taxon>
        <taxon>Pseudomonadati</taxon>
        <taxon>Bacteroidota</taxon>
        <taxon>Flavobacteriia</taxon>
        <taxon>Flavobacteriales</taxon>
        <taxon>Weeksellaceae</taxon>
        <taxon>Chryseobacterium group</taxon>
        <taxon>Chryseobacterium</taxon>
    </lineage>
</organism>
<dbReference type="InterPro" id="IPR024079">
    <property type="entry name" value="MetalloPept_cat_dom_sf"/>
</dbReference>
<dbReference type="GO" id="GO:0008237">
    <property type="term" value="F:metallopeptidase activity"/>
    <property type="evidence" value="ECO:0007669"/>
    <property type="project" value="InterPro"/>
</dbReference>
<accession>A0A1I4YXQ9</accession>
<dbReference type="InterPro" id="IPR045474">
    <property type="entry name" value="GEVED"/>
</dbReference>
<dbReference type="Pfam" id="PF05572">
    <property type="entry name" value="Peptidase_M43"/>
    <property type="match status" value="1"/>
</dbReference>
<dbReference type="AlphaFoldDB" id="A0A1I4YXQ9"/>
<protein>
    <submittedName>
        <fullName evidence="4">Por secretion system C-terminal sorting domain-containing protein</fullName>
    </submittedName>
</protein>
<dbReference type="SUPFAM" id="SSF55486">
    <property type="entry name" value="Metalloproteases ('zincins'), catalytic domain"/>
    <property type="match status" value="1"/>
</dbReference>
<feature type="domain" description="GEVED" evidence="3">
    <location>
        <begin position="442"/>
        <end position="518"/>
    </location>
</feature>
<name>A0A1I4YXQ9_CHROL</name>
<reference evidence="5" key="1">
    <citation type="submission" date="2016-10" db="EMBL/GenBank/DDBJ databases">
        <authorList>
            <person name="Varghese N."/>
            <person name="Submissions S."/>
        </authorList>
    </citation>
    <scope>NUCLEOTIDE SEQUENCE [LARGE SCALE GENOMIC DNA]</scope>
    <source>
        <strain evidence="5">DSM 25575</strain>
    </source>
</reference>
<evidence type="ECO:0000259" key="3">
    <source>
        <dbReference type="Pfam" id="PF20009"/>
    </source>
</evidence>
<feature type="domain" description="Peptidase M43 pregnancy-associated plasma-A" evidence="2">
    <location>
        <begin position="189"/>
        <end position="339"/>
    </location>
</feature>
<dbReference type="NCBIfam" id="TIGR04183">
    <property type="entry name" value="Por_Secre_tail"/>
    <property type="match status" value="1"/>
</dbReference>
<evidence type="ECO:0000259" key="2">
    <source>
        <dbReference type="Pfam" id="PF05572"/>
    </source>
</evidence>
<dbReference type="Pfam" id="PF20009">
    <property type="entry name" value="GEVED"/>
    <property type="match status" value="1"/>
</dbReference>
<keyword evidence="5" id="KW-1185">Reference proteome</keyword>
<proteinExistence type="predicted"/>
<dbReference type="RefSeq" id="WP_167375292.1">
    <property type="nucleotide sequence ID" value="NZ_FOVD01000003.1"/>
</dbReference>
<dbReference type="InterPro" id="IPR008754">
    <property type="entry name" value="Peptidase_M43"/>
</dbReference>
<dbReference type="Gene3D" id="3.40.390.10">
    <property type="entry name" value="Collagenase (Catalytic Domain)"/>
    <property type="match status" value="1"/>
</dbReference>
<keyword evidence="1" id="KW-0732">Signal</keyword>
<dbReference type="InterPro" id="IPR026444">
    <property type="entry name" value="Secre_tail"/>
</dbReference>
<gene>
    <name evidence="4" type="ORF">SAMN05421594_2758</name>
</gene>
<dbReference type="Proteomes" id="UP000198769">
    <property type="component" value="Unassembled WGS sequence"/>
</dbReference>
<dbReference type="EMBL" id="FOVD01000003">
    <property type="protein sequence ID" value="SFN42815.1"/>
    <property type="molecule type" value="Genomic_DNA"/>
</dbReference>
<evidence type="ECO:0000313" key="5">
    <source>
        <dbReference type="Proteomes" id="UP000198769"/>
    </source>
</evidence>